<evidence type="ECO:0000313" key="9">
    <source>
        <dbReference type="Proteomes" id="UP001320420"/>
    </source>
</evidence>
<keyword evidence="9" id="KW-1185">Reference proteome</keyword>
<evidence type="ECO:0000256" key="3">
    <source>
        <dbReference type="ARBA" id="ARBA00022630"/>
    </source>
</evidence>
<evidence type="ECO:0000256" key="5">
    <source>
        <dbReference type="PIRSR" id="PIRSR000137-2"/>
    </source>
</evidence>
<dbReference type="PANTHER" id="PTHR11552:SF147">
    <property type="entry name" value="CHOLINE DEHYDROGENASE, MITOCHONDRIAL"/>
    <property type="match status" value="1"/>
</dbReference>
<dbReference type="GO" id="GO:0050660">
    <property type="term" value="F:flavin adenine dinucleotide binding"/>
    <property type="evidence" value="ECO:0007669"/>
    <property type="project" value="InterPro"/>
</dbReference>
<dbReference type="EMBL" id="JAKJXP020000012">
    <property type="protein sequence ID" value="KAK7755519.1"/>
    <property type="molecule type" value="Genomic_DNA"/>
</dbReference>
<dbReference type="PROSITE" id="PS00624">
    <property type="entry name" value="GMC_OXRED_2"/>
    <property type="match status" value="1"/>
</dbReference>
<dbReference type="GO" id="GO:0016614">
    <property type="term" value="F:oxidoreductase activity, acting on CH-OH group of donors"/>
    <property type="evidence" value="ECO:0007669"/>
    <property type="project" value="InterPro"/>
</dbReference>
<dbReference type="InterPro" id="IPR036188">
    <property type="entry name" value="FAD/NAD-bd_sf"/>
</dbReference>
<proteinExistence type="inferred from homology"/>
<evidence type="ECO:0000256" key="6">
    <source>
        <dbReference type="SAM" id="SignalP"/>
    </source>
</evidence>
<gene>
    <name evidence="8" type="ORF">SLS62_002451</name>
</gene>
<reference evidence="8 9" key="1">
    <citation type="submission" date="2024-02" db="EMBL/GenBank/DDBJ databases">
        <title>De novo assembly and annotation of 12 fungi associated with fruit tree decline syndrome in Ontario, Canada.</title>
        <authorList>
            <person name="Sulman M."/>
            <person name="Ellouze W."/>
            <person name="Ilyukhin E."/>
        </authorList>
    </citation>
    <scope>NUCLEOTIDE SEQUENCE [LARGE SCALE GENOMIC DNA]</scope>
    <source>
        <strain evidence="8 9">M11/M66-122</strain>
    </source>
</reference>
<evidence type="ECO:0000256" key="2">
    <source>
        <dbReference type="ARBA" id="ARBA00010790"/>
    </source>
</evidence>
<feature type="binding site" evidence="5">
    <location>
        <position position="305"/>
    </location>
    <ligand>
        <name>FAD</name>
        <dbReference type="ChEBI" id="CHEBI:57692"/>
    </ligand>
</feature>
<dbReference type="SUPFAM" id="SSF54373">
    <property type="entry name" value="FAD-linked reductases, C-terminal domain"/>
    <property type="match status" value="1"/>
</dbReference>
<sequence length="657" mass="72063">MRSNLLILASLLAYTSSVFSAPQAGHPVYAKHNETDTFDYIVIGSGPGGGPLSVNLAEAGYTVLLLEAGQNHTAGIKQNIPAYVGEAQWDEEQGWWFYTKNYSNETEGAKSSKMVWEKPNGDYWIGPNPPEGSKQLGLWYPRAGTLGGCDTHNGGLTVRPSNWDWDNIADITGDESWHHDELLKYFEKLERNLILPPGTKGHGFSGYQPVSRGDKSLFEQQSQVVGVAQGTAAALGFTNRSLSTDFDILAKKDINEDLPDRDFQNDAYQISFKKDEKGRRFSAGSRVNEGVAKGIPLTVRFDSLVTKIQIDDDLTARGVEYFEGQILYRADPRAKGAAKNNTGIPRTAYARREVIVSGGTFNTPQLLMLSGIGAASELAEQDIPVVVDLPGVGKNLRDHYEVPVIHEFRDRFTFFDSCANDGPLEENACYVQWNENGTGPWSTLGFYQFALYTSSVAPRGERDLILYGTSDAVTGHLPPYMNFTDLDNAENVYTYTVSESHPHNRAGTVRLRTADPRDVPEINFEYFADEDGGDADIQGLVDGIEFTRRAFAAVPGDGVAVGELWPGPDVVTQDQLREYVRAESYGHHAAGTAAIGADDDPLAVLDSRFRVRGVKGLRVVDMSVFPTVPGTFPLISIFMMSEKASATILEDAKKARA</sequence>
<dbReference type="Gene3D" id="3.30.560.10">
    <property type="entry name" value="Glucose Oxidase, domain 3"/>
    <property type="match status" value="1"/>
</dbReference>
<comment type="similarity">
    <text evidence="2">Belongs to the GMC oxidoreductase family.</text>
</comment>
<evidence type="ECO:0000256" key="4">
    <source>
        <dbReference type="ARBA" id="ARBA00022827"/>
    </source>
</evidence>
<accession>A0AAN9V6N7</accession>
<dbReference type="SUPFAM" id="SSF51905">
    <property type="entry name" value="FAD/NAD(P)-binding domain"/>
    <property type="match status" value="1"/>
</dbReference>
<evidence type="ECO:0000313" key="8">
    <source>
        <dbReference type="EMBL" id="KAK7755519.1"/>
    </source>
</evidence>
<keyword evidence="4 5" id="KW-0274">FAD</keyword>
<comment type="cofactor">
    <cofactor evidence="1 5">
        <name>FAD</name>
        <dbReference type="ChEBI" id="CHEBI:57692"/>
    </cofactor>
</comment>
<dbReference type="InterPro" id="IPR012132">
    <property type="entry name" value="GMC_OxRdtase"/>
</dbReference>
<dbReference type="Pfam" id="PF00732">
    <property type="entry name" value="GMC_oxred_N"/>
    <property type="match status" value="1"/>
</dbReference>
<feature type="domain" description="Glucose-methanol-choline oxidoreductase N-terminal" evidence="7">
    <location>
        <begin position="359"/>
        <end position="373"/>
    </location>
</feature>
<dbReference type="Proteomes" id="UP001320420">
    <property type="component" value="Unassembled WGS sequence"/>
</dbReference>
<dbReference type="AlphaFoldDB" id="A0AAN9V6N7"/>
<organism evidence="8 9">
    <name type="scientific">Diatrype stigma</name>
    <dbReference type="NCBI Taxonomy" id="117547"/>
    <lineage>
        <taxon>Eukaryota</taxon>
        <taxon>Fungi</taxon>
        <taxon>Dikarya</taxon>
        <taxon>Ascomycota</taxon>
        <taxon>Pezizomycotina</taxon>
        <taxon>Sordariomycetes</taxon>
        <taxon>Xylariomycetidae</taxon>
        <taxon>Xylariales</taxon>
        <taxon>Diatrypaceae</taxon>
        <taxon>Diatrype</taxon>
    </lineage>
</organism>
<dbReference type="InterPro" id="IPR007867">
    <property type="entry name" value="GMC_OxRtase_C"/>
</dbReference>
<feature type="chain" id="PRO_5042900806" description="Glucose-methanol-choline oxidoreductase N-terminal domain-containing protein" evidence="6">
    <location>
        <begin position="21"/>
        <end position="657"/>
    </location>
</feature>
<feature type="signal peptide" evidence="6">
    <location>
        <begin position="1"/>
        <end position="20"/>
    </location>
</feature>
<keyword evidence="6" id="KW-0732">Signal</keyword>
<dbReference type="PIRSF" id="PIRSF000137">
    <property type="entry name" value="Alcohol_oxidase"/>
    <property type="match status" value="1"/>
</dbReference>
<evidence type="ECO:0000259" key="7">
    <source>
        <dbReference type="PROSITE" id="PS00624"/>
    </source>
</evidence>
<protein>
    <recommendedName>
        <fullName evidence="7">Glucose-methanol-choline oxidoreductase N-terminal domain-containing protein</fullName>
    </recommendedName>
</protein>
<dbReference type="PANTHER" id="PTHR11552">
    <property type="entry name" value="GLUCOSE-METHANOL-CHOLINE GMC OXIDOREDUCTASE"/>
    <property type="match status" value="1"/>
</dbReference>
<dbReference type="InterPro" id="IPR000172">
    <property type="entry name" value="GMC_OxRdtase_N"/>
</dbReference>
<evidence type="ECO:0000256" key="1">
    <source>
        <dbReference type="ARBA" id="ARBA00001974"/>
    </source>
</evidence>
<name>A0AAN9V6N7_9PEZI</name>
<dbReference type="Pfam" id="PF05199">
    <property type="entry name" value="GMC_oxred_C"/>
    <property type="match status" value="1"/>
</dbReference>
<keyword evidence="3" id="KW-0285">Flavoprotein</keyword>
<comment type="caution">
    <text evidence="8">The sequence shown here is derived from an EMBL/GenBank/DDBJ whole genome shotgun (WGS) entry which is preliminary data.</text>
</comment>
<dbReference type="Gene3D" id="3.50.50.60">
    <property type="entry name" value="FAD/NAD(P)-binding domain"/>
    <property type="match status" value="1"/>
</dbReference>